<proteinExistence type="predicted"/>
<evidence type="ECO:0000313" key="4">
    <source>
        <dbReference type="EMBL" id="VFT83504.1"/>
    </source>
</evidence>
<evidence type="ECO:0000313" key="5">
    <source>
        <dbReference type="Proteomes" id="UP000332933"/>
    </source>
</evidence>
<keyword evidence="2" id="KW-1133">Transmembrane helix</keyword>
<protein>
    <submittedName>
        <fullName evidence="4">Aste57867_6522 protein</fullName>
    </submittedName>
</protein>
<feature type="transmembrane region" description="Helical" evidence="2">
    <location>
        <begin position="6"/>
        <end position="28"/>
    </location>
</feature>
<dbReference type="EMBL" id="CAADRA010002732">
    <property type="protein sequence ID" value="VFT83504.1"/>
    <property type="molecule type" value="Genomic_DNA"/>
</dbReference>
<keyword evidence="5" id="KW-1185">Reference proteome</keyword>
<reference evidence="3" key="2">
    <citation type="submission" date="2019-06" db="EMBL/GenBank/DDBJ databases">
        <title>Genomics analysis of Aphanomyces spp. identifies a new class of oomycete effector associated with host adaptation.</title>
        <authorList>
            <person name="Gaulin E."/>
        </authorList>
    </citation>
    <scope>NUCLEOTIDE SEQUENCE</scope>
    <source>
        <strain evidence="3">CBS 578.67</strain>
    </source>
</reference>
<feature type="region of interest" description="Disordered" evidence="1">
    <location>
        <begin position="61"/>
        <end position="94"/>
    </location>
</feature>
<evidence type="ECO:0000313" key="3">
    <source>
        <dbReference type="EMBL" id="KAF0707833.1"/>
    </source>
</evidence>
<evidence type="ECO:0000256" key="2">
    <source>
        <dbReference type="SAM" id="Phobius"/>
    </source>
</evidence>
<organism evidence="4 5">
    <name type="scientific">Aphanomyces stellatus</name>
    <dbReference type="NCBI Taxonomy" id="120398"/>
    <lineage>
        <taxon>Eukaryota</taxon>
        <taxon>Sar</taxon>
        <taxon>Stramenopiles</taxon>
        <taxon>Oomycota</taxon>
        <taxon>Saprolegniomycetes</taxon>
        <taxon>Saprolegniales</taxon>
        <taxon>Verrucalvaceae</taxon>
        <taxon>Aphanomyces</taxon>
    </lineage>
</organism>
<evidence type="ECO:0000256" key="1">
    <source>
        <dbReference type="SAM" id="MobiDB-lite"/>
    </source>
</evidence>
<keyword evidence="2" id="KW-0812">Transmembrane</keyword>
<name>A0A485KFJ0_9STRA</name>
<sequence length="94" mass="10584">MSSWIAAGEVLLIFALLGSVGVPLILALRSYYRDNVNDQNALDFSRLRKDATSTRTVLPRQMMEQPQLDDASNGVHSPKHDAKRNKSFFDRAHI</sequence>
<dbReference type="AlphaFoldDB" id="A0A485KFJ0"/>
<keyword evidence="2" id="KW-0472">Membrane</keyword>
<dbReference type="EMBL" id="VJMH01002730">
    <property type="protein sequence ID" value="KAF0707833.1"/>
    <property type="molecule type" value="Genomic_DNA"/>
</dbReference>
<reference evidence="4 5" key="1">
    <citation type="submission" date="2019-03" db="EMBL/GenBank/DDBJ databases">
        <authorList>
            <person name="Gaulin E."/>
            <person name="Dumas B."/>
        </authorList>
    </citation>
    <scope>NUCLEOTIDE SEQUENCE [LARGE SCALE GENOMIC DNA]</scope>
    <source>
        <strain evidence="4">CBS 568.67</strain>
    </source>
</reference>
<accession>A0A485KFJ0</accession>
<dbReference type="Proteomes" id="UP000332933">
    <property type="component" value="Unassembled WGS sequence"/>
</dbReference>
<gene>
    <name evidence="4" type="primary">Aste57867_6522</name>
    <name evidence="3" type="ORF">As57867_006505</name>
    <name evidence="4" type="ORF">ASTE57867_6522</name>
</gene>